<keyword evidence="17" id="KW-1185">Reference proteome</keyword>
<evidence type="ECO:0000256" key="6">
    <source>
        <dbReference type="ARBA" id="ARBA00022676"/>
    </source>
</evidence>
<feature type="domain" description="Penicillin-binding protein transpeptidase" evidence="14">
    <location>
        <begin position="469"/>
        <end position="707"/>
    </location>
</feature>
<evidence type="ECO:0000313" key="16">
    <source>
        <dbReference type="EMBL" id="AAV96946.1"/>
    </source>
</evidence>
<dbReference type="eggNOG" id="COG0744">
    <property type="taxonomic scope" value="Bacteria"/>
</dbReference>
<keyword evidence="9" id="KW-0511">Multifunctional enzyme</keyword>
<feature type="region of interest" description="Disordered" evidence="12">
    <location>
        <begin position="747"/>
        <end position="776"/>
    </location>
</feature>
<dbReference type="Pfam" id="PF00912">
    <property type="entry name" value="Transgly"/>
    <property type="match status" value="1"/>
</dbReference>
<keyword evidence="13" id="KW-1133">Transmembrane helix</keyword>
<dbReference type="SUPFAM" id="SSF53955">
    <property type="entry name" value="Lysozyme-like"/>
    <property type="match status" value="1"/>
</dbReference>
<dbReference type="GO" id="GO:0030288">
    <property type="term" value="C:outer membrane-bounded periplasmic space"/>
    <property type="evidence" value="ECO:0007669"/>
    <property type="project" value="TreeGrafter"/>
</dbReference>
<evidence type="ECO:0000259" key="15">
    <source>
        <dbReference type="Pfam" id="PF00912"/>
    </source>
</evidence>
<comment type="catalytic activity">
    <reaction evidence="11">
        <text>[GlcNAc-(1-&gt;4)-Mur2Ac(oyl-L-Ala-gamma-D-Glu-L-Lys-D-Ala-D-Ala)](n)-di-trans,octa-cis-undecaprenyl diphosphate + beta-D-GlcNAc-(1-&gt;4)-Mur2Ac(oyl-L-Ala-gamma-D-Glu-L-Lys-D-Ala-D-Ala)-di-trans,octa-cis-undecaprenyl diphosphate = [GlcNAc-(1-&gt;4)-Mur2Ac(oyl-L-Ala-gamma-D-Glu-L-Lys-D-Ala-D-Ala)](n+1)-di-trans,octa-cis-undecaprenyl diphosphate + di-trans,octa-cis-undecaprenyl diphosphate + H(+)</text>
        <dbReference type="Rhea" id="RHEA:23708"/>
        <dbReference type="Rhea" id="RHEA-COMP:9602"/>
        <dbReference type="Rhea" id="RHEA-COMP:9603"/>
        <dbReference type="ChEBI" id="CHEBI:15378"/>
        <dbReference type="ChEBI" id="CHEBI:58405"/>
        <dbReference type="ChEBI" id="CHEBI:60033"/>
        <dbReference type="ChEBI" id="CHEBI:78435"/>
        <dbReference type="EC" id="2.4.99.28"/>
    </reaction>
</comment>
<feature type="compositionally biased region" description="Basic residues" evidence="12">
    <location>
        <begin position="102"/>
        <end position="120"/>
    </location>
</feature>
<dbReference type="Gene3D" id="3.40.710.10">
    <property type="entry name" value="DD-peptidase/beta-lactamase superfamily"/>
    <property type="match status" value="1"/>
</dbReference>
<evidence type="ECO:0000256" key="13">
    <source>
        <dbReference type="SAM" id="Phobius"/>
    </source>
</evidence>
<feature type="region of interest" description="Disordered" evidence="12">
    <location>
        <begin position="42"/>
        <end position="120"/>
    </location>
</feature>
<reference evidence="16 17" key="2">
    <citation type="journal article" date="2014" name="Stand. Genomic Sci.">
        <title>An updated genome annotation for the model marine bacterium Ruegeria pomeroyi DSS-3.</title>
        <authorList>
            <person name="Rivers A.R."/>
            <person name="Smith C.B."/>
            <person name="Moran M.A."/>
        </authorList>
    </citation>
    <scope>GENOME REANNOTATION</scope>
    <source>
        <strain evidence="17">ATCC 700808 / DSM 15171 / DSS-3</strain>
    </source>
</reference>
<comment type="pathway">
    <text evidence="1">Cell wall biogenesis; peptidoglycan biosynthesis.</text>
</comment>
<evidence type="ECO:0000256" key="1">
    <source>
        <dbReference type="ARBA" id="ARBA00004752"/>
    </source>
</evidence>
<dbReference type="EC" id="2.4.99.28" evidence="10"/>
<dbReference type="UniPathway" id="UPA00219"/>
<evidence type="ECO:0000256" key="7">
    <source>
        <dbReference type="ARBA" id="ARBA00022679"/>
    </source>
</evidence>
<dbReference type="GO" id="GO:0009252">
    <property type="term" value="P:peptidoglycan biosynthetic process"/>
    <property type="evidence" value="ECO:0007669"/>
    <property type="project" value="UniProtKB-UniPathway"/>
</dbReference>
<name>Q5LM39_RUEPO</name>
<dbReference type="InterPro" id="IPR001264">
    <property type="entry name" value="Glyco_trans_51"/>
</dbReference>
<dbReference type="KEGG" id="sil:SPO3725"/>
<evidence type="ECO:0000313" key="17">
    <source>
        <dbReference type="Proteomes" id="UP000001023"/>
    </source>
</evidence>
<dbReference type="HOGENOM" id="CLU_006354_2_7_5"/>
<dbReference type="GO" id="GO:0008658">
    <property type="term" value="F:penicillin binding"/>
    <property type="evidence" value="ECO:0007669"/>
    <property type="project" value="InterPro"/>
</dbReference>
<keyword evidence="13" id="KW-0472">Membrane</keyword>
<dbReference type="GO" id="GO:0006508">
    <property type="term" value="P:proteolysis"/>
    <property type="evidence" value="ECO:0007669"/>
    <property type="project" value="UniProtKB-KW"/>
</dbReference>
<feature type="transmembrane region" description="Helical" evidence="13">
    <location>
        <begin position="130"/>
        <end position="161"/>
    </location>
</feature>
<dbReference type="NCBIfam" id="TIGR02074">
    <property type="entry name" value="PBP_1a_fam"/>
    <property type="match status" value="1"/>
</dbReference>
<accession>Q5LM39</accession>
<comment type="similarity">
    <text evidence="3">In the N-terminal section; belongs to the glycosyltransferase 51 family.</text>
</comment>
<keyword evidence="13" id="KW-0812">Transmembrane</keyword>
<dbReference type="InterPro" id="IPR050396">
    <property type="entry name" value="Glycosyltr_51/Transpeptidase"/>
</dbReference>
<dbReference type="SUPFAM" id="SSF56601">
    <property type="entry name" value="beta-lactamase/transpeptidase-like"/>
    <property type="match status" value="1"/>
</dbReference>
<dbReference type="GO" id="GO:0008955">
    <property type="term" value="F:peptidoglycan glycosyltransferase activity"/>
    <property type="evidence" value="ECO:0007669"/>
    <property type="project" value="UniProtKB-EC"/>
</dbReference>
<sequence length="788" mass="85157">MFALAERQRQRRFRNEIPANSAPESRKVAHFLHIDVRLPKNASAIKGKDREKHTSTVSPARAMVRQRQRPGRVGMTDSKRRKSQLVADKRYPTKGKPAAAGAKRKPAPKRKAPAPKRPRRGGPLGWLSRFFGWIFGLIWGFAWRIGMIVALLVGLAVALVYSTLPDVTALLDGRARGSVTLLDREGDVFAWRGDQFGGVITTDTVSPHLKNAVVATEDKRFYYHVGLSPRGIASAVRINLREGRGPLSGHGGSTITQQTAKLLCLGVPFDPEEWKSEAAYEADCRRGSLWRKVKEAVYSLAMEAKYSKDEILNIYLNRAFLGAGARGFEAASQRYFGKSSAQVDPAEAAMLAGLLVAPTRYAPTNSLKRSQERARVVVALMEEQGYLTAAQADGARANPARLSEAAAAQAGGYFADWVMSELPDYFGGNTTEDVIIRTTLDQRIQTSAEEAMRFVFQEKVRDGSKAQAAIVVMSADGAVRAMVGGRDTKVTGAFNRATQAARQTGSSFKPFVYATALELGHSPLDTVVDEPYCINIAGSGQWCPKNYTNKHYGRVTLAQALKDSLNVPAVKVAEAMGLDNVRRVASDFGIDSDLAAGPALALGASESSLIEMTGAYAGILNGGSSVEPYGLTELHLQGENEVLMATGTGIGERVINKDAAAQLIWMMEKVISEGSGRRAALPGRPAAGKTGTTQAARDAWFIGFTADYVTGVWMGYDDNTPLKGVTGGGLPAEIWHETMIRVHEGTPVNPLPMQAPRQPKPIAQPKPQQPKGGLGQAVDQLLRDLFGN</sequence>
<feature type="domain" description="Glycosyl transferase family 51" evidence="15">
    <location>
        <begin position="199"/>
        <end position="381"/>
    </location>
</feature>
<dbReference type="InterPro" id="IPR036950">
    <property type="entry name" value="PBP_transglycosylase"/>
</dbReference>
<evidence type="ECO:0000256" key="12">
    <source>
        <dbReference type="SAM" id="MobiDB-lite"/>
    </source>
</evidence>
<dbReference type="PaxDb" id="246200-SPO3725"/>
<dbReference type="Proteomes" id="UP000001023">
    <property type="component" value="Chromosome"/>
</dbReference>
<keyword evidence="8" id="KW-0378">Hydrolase</keyword>
<dbReference type="PANTHER" id="PTHR32282">
    <property type="entry name" value="BINDING PROTEIN TRANSPEPTIDASE, PUTATIVE-RELATED"/>
    <property type="match status" value="1"/>
</dbReference>
<evidence type="ECO:0000256" key="5">
    <source>
        <dbReference type="ARBA" id="ARBA00022670"/>
    </source>
</evidence>
<feature type="compositionally biased region" description="Pro residues" evidence="12">
    <location>
        <begin position="758"/>
        <end position="768"/>
    </location>
</feature>
<keyword evidence="7" id="KW-0808">Transferase</keyword>
<dbReference type="InterPro" id="IPR012338">
    <property type="entry name" value="Beta-lactam/transpept-like"/>
</dbReference>
<dbReference type="AlphaFoldDB" id="Q5LM39"/>
<dbReference type="Gene3D" id="1.10.3810.10">
    <property type="entry name" value="Biosynthetic peptidoglycan transglycosylase-like"/>
    <property type="match status" value="1"/>
</dbReference>
<dbReference type="CAZy" id="GT51">
    <property type="family name" value="Glycosyltransferase Family 51"/>
</dbReference>
<evidence type="ECO:0000256" key="4">
    <source>
        <dbReference type="ARBA" id="ARBA00022645"/>
    </source>
</evidence>
<keyword evidence="4" id="KW-0121">Carboxypeptidase</keyword>
<protein>
    <recommendedName>
        <fullName evidence="10">peptidoglycan glycosyltransferase</fullName>
        <ecNumber evidence="10">2.4.99.28</ecNumber>
    </recommendedName>
</protein>
<gene>
    <name evidence="16" type="ordered locus">SPO3725</name>
</gene>
<evidence type="ECO:0000256" key="3">
    <source>
        <dbReference type="ARBA" id="ARBA00007739"/>
    </source>
</evidence>
<dbReference type="STRING" id="246200.SPO3725"/>
<dbReference type="PANTHER" id="PTHR32282:SF33">
    <property type="entry name" value="PEPTIDOGLYCAN GLYCOSYLTRANSFERASE"/>
    <property type="match status" value="1"/>
</dbReference>
<dbReference type="Pfam" id="PF00905">
    <property type="entry name" value="Transpeptidase"/>
    <property type="match status" value="1"/>
</dbReference>
<dbReference type="InterPro" id="IPR001460">
    <property type="entry name" value="PCN-bd_Tpept"/>
</dbReference>
<evidence type="ECO:0000256" key="8">
    <source>
        <dbReference type="ARBA" id="ARBA00022801"/>
    </source>
</evidence>
<keyword evidence="6" id="KW-0328">Glycosyltransferase</keyword>
<evidence type="ECO:0000256" key="2">
    <source>
        <dbReference type="ARBA" id="ARBA00007090"/>
    </source>
</evidence>
<evidence type="ECO:0000256" key="9">
    <source>
        <dbReference type="ARBA" id="ARBA00023268"/>
    </source>
</evidence>
<dbReference type="GO" id="GO:0004180">
    <property type="term" value="F:carboxypeptidase activity"/>
    <property type="evidence" value="ECO:0007669"/>
    <property type="project" value="UniProtKB-KW"/>
</dbReference>
<keyword evidence="5" id="KW-0645">Protease</keyword>
<dbReference type="InterPro" id="IPR023346">
    <property type="entry name" value="Lysozyme-like_dom_sf"/>
</dbReference>
<evidence type="ECO:0000256" key="11">
    <source>
        <dbReference type="ARBA" id="ARBA00049902"/>
    </source>
</evidence>
<evidence type="ECO:0000259" key="14">
    <source>
        <dbReference type="Pfam" id="PF00905"/>
    </source>
</evidence>
<reference evidence="16 17" key="1">
    <citation type="journal article" date="2004" name="Nature">
        <title>Genome sequence of Silicibacter pomeroyi reveals adaptations to the marine environment.</title>
        <authorList>
            <person name="Moran M.A."/>
            <person name="Buchan A."/>
            <person name="Gonzalez J.M."/>
            <person name="Heidelberg J.F."/>
            <person name="Whitman W.B."/>
            <person name="Kiene R.P."/>
            <person name="Henriksen J.R."/>
            <person name="King G.M."/>
            <person name="Belas R."/>
            <person name="Fuqua C."/>
            <person name="Brinkac L."/>
            <person name="Lewis M."/>
            <person name="Johri S."/>
            <person name="Weaver B."/>
            <person name="Pai G."/>
            <person name="Eisen J.A."/>
            <person name="Rahe E."/>
            <person name="Sheldon W.M."/>
            <person name="Ye W."/>
            <person name="Miller T.R."/>
            <person name="Carlton J."/>
            <person name="Rasko D.A."/>
            <person name="Paulsen I.T."/>
            <person name="Ren Q."/>
            <person name="Daugherty S.C."/>
            <person name="Deboy R.T."/>
            <person name="Dodson R.J."/>
            <person name="Durkin A.S."/>
            <person name="Madupu R."/>
            <person name="Nelson W.C."/>
            <person name="Sullivan S.A."/>
            <person name="Rosovitz M.J."/>
            <person name="Haft D.H."/>
            <person name="Selengut J."/>
            <person name="Ward N."/>
        </authorList>
    </citation>
    <scope>NUCLEOTIDE SEQUENCE [LARGE SCALE GENOMIC DNA]</scope>
    <source>
        <strain evidence="17">ATCC 700808 / DSM 15171 / DSS-3</strain>
    </source>
</reference>
<proteinExistence type="inferred from homology"/>
<organism evidence="16 17">
    <name type="scientific">Ruegeria pomeroyi (strain ATCC 700808 / DSM 15171 / DSS-3)</name>
    <name type="common">Silicibacter pomeroyi</name>
    <dbReference type="NCBI Taxonomy" id="246200"/>
    <lineage>
        <taxon>Bacteria</taxon>
        <taxon>Pseudomonadati</taxon>
        <taxon>Pseudomonadota</taxon>
        <taxon>Alphaproteobacteria</taxon>
        <taxon>Rhodobacterales</taxon>
        <taxon>Roseobacteraceae</taxon>
        <taxon>Ruegeria</taxon>
    </lineage>
</organism>
<evidence type="ECO:0000256" key="10">
    <source>
        <dbReference type="ARBA" id="ARBA00044770"/>
    </source>
</evidence>
<comment type="similarity">
    <text evidence="2">In the C-terminal section; belongs to the transpeptidase family.</text>
</comment>
<dbReference type="EMBL" id="CP000031">
    <property type="protein sequence ID" value="AAV96946.1"/>
    <property type="molecule type" value="Genomic_DNA"/>
</dbReference>